<feature type="compositionally biased region" description="Basic and acidic residues" evidence="1">
    <location>
        <begin position="1"/>
        <end position="13"/>
    </location>
</feature>
<evidence type="ECO:0000313" key="3">
    <source>
        <dbReference type="Proteomes" id="UP000007718"/>
    </source>
</evidence>
<reference evidence="2 3" key="2">
    <citation type="journal article" date="2012" name="Stand. Genomic Sci.">
        <title>Complete genome sequence of the orange-red pigmented, radioresistant Deinococcus proteolyticus type strain (MRP(T)).</title>
        <authorList>
            <person name="Copeland A."/>
            <person name="Zeytun A."/>
            <person name="Yassawong M."/>
            <person name="Nolan M."/>
            <person name="Lucas S."/>
            <person name="Hammon N."/>
            <person name="Deshpande S."/>
            <person name="Cheng J.F."/>
            <person name="Han C."/>
            <person name="Tapia R."/>
            <person name="Goodwin L.A."/>
            <person name="Pitluck S."/>
            <person name="Mavromatis K."/>
            <person name="Liolios K."/>
            <person name="Pagani I."/>
            <person name="Ivanova N."/>
            <person name="Mikhailova N."/>
            <person name="Pati A."/>
            <person name="Chen A."/>
            <person name="Palaniappan K."/>
            <person name="Land M."/>
            <person name="Hauser L."/>
            <person name="Jeffries C.D."/>
            <person name="Brambilla E.M."/>
            <person name="Rohde M."/>
            <person name="Sikorski J."/>
            <person name="Pukall R."/>
            <person name="Goker M."/>
            <person name="Detter J.C."/>
            <person name="Woyke T."/>
            <person name="Bristow J."/>
            <person name="Eisen J.A."/>
            <person name="Markowitz V."/>
            <person name="Hugenholtz P."/>
            <person name="Kyrpides N.C."/>
            <person name="Klenk H.P."/>
            <person name="Lapidus A."/>
        </authorList>
    </citation>
    <scope>NUCLEOTIDE SEQUENCE [LARGE SCALE GENOMIC DNA]</scope>
    <source>
        <strain evidence="3">ATCC 35074 / DSM 20540 / JCM 6276 / NBRC 101906 / NCIMB 13154 / VKM Ac-1939 / CCM 2703 / MRP</strain>
    </source>
</reference>
<evidence type="ECO:0000256" key="1">
    <source>
        <dbReference type="SAM" id="MobiDB-lite"/>
    </source>
</evidence>
<feature type="region of interest" description="Disordered" evidence="1">
    <location>
        <begin position="1"/>
        <end position="43"/>
    </location>
</feature>
<reference evidence="3" key="1">
    <citation type="submission" date="2011-02" db="EMBL/GenBank/DDBJ databases">
        <title>The complete sequence of chromosome of Deinococcus proteolyticus DSM 20540.</title>
        <authorList>
            <consortium name="US DOE Joint Genome Institute (JGI-PGF)"/>
            <person name="Lucas S."/>
            <person name="Copeland A."/>
            <person name="Lapidus A."/>
            <person name="Bruce D."/>
            <person name="Goodwin L."/>
            <person name="Pitluck S."/>
            <person name="Kyrpides N."/>
            <person name="Mavromatis K."/>
            <person name="Pagani I."/>
            <person name="Ivanova N."/>
            <person name="Ovchinnikova G."/>
            <person name="Zeytun A."/>
            <person name="Detter J.C."/>
            <person name="Han C."/>
            <person name="Land M."/>
            <person name="Hauser L."/>
            <person name="Markowitz V."/>
            <person name="Cheng J.-F."/>
            <person name="Hugenholtz P."/>
            <person name="Woyke T."/>
            <person name="Wu D."/>
            <person name="Pukall R."/>
            <person name="Steenblock K."/>
            <person name="Brambilla E."/>
            <person name="Klenk H.-P."/>
            <person name="Eisen J.A."/>
        </authorList>
    </citation>
    <scope>NUCLEOTIDE SEQUENCE [LARGE SCALE GENOMIC DNA]</scope>
    <source>
        <strain evidence="3">ATCC 35074 / DSM 20540 / JCM 6276 / NBRC 101906 / NCIMB 13154 / VKM Ac-1939 / CCM 2703 / MRP</strain>
    </source>
</reference>
<dbReference type="HOGENOM" id="CLU_138408_0_0_0"/>
<evidence type="ECO:0000313" key="2">
    <source>
        <dbReference type="EMBL" id="ADY26986.1"/>
    </source>
</evidence>
<sequence>MFEQLKRELHEKMASLNAPQGGMTQGGMTQGSTDPRDTNGDGVVSAQEAAAYVRDYLQSASPEDREALMKDYLGKLSPEDRRQMGDAIVRSPSNPVQQVNAEDDRDLIDAYTKAAQAPDQNGKSPLEAAFAEGGALSSPLAKAGLVGLAAVIGSSVLQGGRR</sequence>
<dbReference type="EMBL" id="CP002536">
    <property type="protein sequence ID" value="ADY26986.1"/>
    <property type="molecule type" value="Genomic_DNA"/>
</dbReference>
<organism evidence="2 3">
    <name type="scientific">Deinococcus proteolyticus (strain ATCC 35074 / DSM 20540 / JCM 6276 / NBRC 101906 / NCIMB 13154 / VKM Ac-1939 / CCM 2703 / MRP)</name>
    <dbReference type="NCBI Taxonomy" id="693977"/>
    <lineage>
        <taxon>Bacteria</taxon>
        <taxon>Thermotogati</taxon>
        <taxon>Deinococcota</taxon>
        <taxon>Deinococci</taxon>
        <taxon>Deinococcales</taxon>
        <taxon>Deinococcaceae</taxon>
        <taxon>Deinococcus</taxon>
    </lineage>
</organism>
<proteinExistence type="predicted"/>
<dbReference type="Proteomes" id="UP000007718">
    <property type="component" value="Chromosome"/>
</dbReference>
<gene>
    <name evidence="2" type="ordered locus">Deipr_1854</name>
</gene>
<dbReference type="RefSeq" id="WP_013615594.1">
    <property type="nucleotide sequence ID" value="NC_015161.1"/>
</dbReference>
<dbReference type="OrthoDB" id="67290at2"/>
<name>F0RLX6_DEIPM</name>
<dbReference type="STRING" id="693977.Deipr_1854"/>
<dbReference type="AlphaFoldDB" id="F0RLX6"/>
<keyword evidence="3" id="KW-1185">Reference proteome</keyword>
<dbReference type="KEGG" id="dpt:Deipr_1854"/>
<accession>F0RLX6</accession>
<evidence type="ECO:0008006" key="4">
    <source>
        <dbReference type="Google" id="ProtNLM"/>
    </source>
</evidence>
<protein>
    <recommendedName>
        <fullName evidence="4">EF-hand domain-containing protein</fullName>
    </recommendedName>
</protein>